<accession>A0A6P7FSR6</accession>
<dbReference type="Gene3D" id="3.90.180.10">
    <property type="entry name" value="Medium-chain alcohol dehydrogenases, catalytic domain"/>
    <property type="match status" value="1"/>
</dbReference>
<dbReference type="InterPro" id="IPR013154">
    <property type="entry name" value="ADH-like_N"/>
</dbReference>
<dbReference type="AlphaFoldDB" id="A0A6P7FSR6"/>
<dbReference type="SMART" id="SM00829">
    <property type="entry name" value="PKS_ER"/>
    <property type="match status" value="1"/>
</dbReference>
<gene>
    <name evidence="3 4" type="primary">LOC114330632</name>
</gene>
<dbReference type="InterPro" id="IPR050700">
    <property type="entry name" value="YIM1/Zinc_Alcohol_DH_Fams"/>
</dbReference>
<dbReference type="SUPFAM" id="SSF51735">
    <property type="entry name" value="NAD(P)-binding Rossmann-fold domains"/>
    <property type="match status" value="1"/>
</dbReference>
<evidence type="ECO:0000313" key="3">
    <source>
        <dbReference type="RefSeq" id="XP_028135834.1"/>
    </source>
</evidence>
<dbReference type="PANTHER" id="PTHR11695">
    <property type="entry name" value="ALCOHOL DEHYDROGENASE RELATED"/>
    <property type="match status" value="1"/>
</dbReference>
<dbReference type="InterPro" id="IPR036291">
    <property type="entry name" value="NAD(P)-bd_dom_sf"/>
</dbReference>
<keyword evidence="1" id="KW-1133">Transmembrane helix</keyword>
<dbReference type="GO" id="GO:0016491">
    <property type="term" value="F:oxidoreductase activity"/>
    <property type="evidence" value="ECO:0007669"/>
    <property type="project" value="InterPro"/>
</dbReference>
<keyword evidence="1" id="KW-0812">Transmembrane</keyword>
<organism evidence="4">
    <name type="scientific">Diabrotica virgifera virgifera</name>
    <name type="common">western corn rootworm</name>
    <dbReference type="NCBI Taxonomy" id="50390"/>
    <lineage>
        <taxon>Eukaryota</taxon>
        <taxon>Metazoa</taxon>
        <taxon>Ecdysozoa</taxon>
        <taxon>Arthropoda</taxon>
        <taxon>Hexapoda</taxon>
        <taxon>Insecta</taxon>
        <taxon>Pterygota</taxon>
        <taxon>Neoptera</taxon>
        <taxon>Endopterygota</taxon>
        <taxon>Coleoptera</taxon>
        <taxon>Polyphaga</taxon>
        <taxon>Cucujiformia</taxon>
        <taxon>Chrysomeloidea</taxon>
        <taxon>Chrysomelidae</taxon>
        <taxon>Galerucinae</taxon>
        <taxon>Diabroticina</taxon>
        <taxon>Diabroticites</taxon>
        <taxon>Diabrotica</taxon>
    </lineage>
</organism>
<evidence type="ECO:0000259" key="2">
    <source>
        <dbReference type="SMART" id="SM00829"/>
    </source>
</evidence>
<protein>
    <submittedName>
        <fullName evidence="3">Reticulon-4-interacting protein 1, mitochondrial-like isoform X1</fullName>
    </submittedName>
    <submittedName>
        <fullName evidence="4">Reticulon-4-interacting protein 1, mitochondrial-like isoform X2</fullName>
    </submittedName>
</protein>
<dbReference type="Gene3D" id="3.40.50.720">
    <property type="entry name" value="NAD(P)-binding Rossmann-like Domain"/>
    <property type="match status" value="1"/>
</dbReference>
<dbReference type="Pfam" id="PF08240">
    <property type="entry name" value="ADH_N"/>
    <property type="match status" value="1"/>
</dbReference>
<dbReference type="RefSeq" id="XP_028135834.1">
    <property type="nucleotide sequence ID" value="XM_028280033.1"/>
</dbReference>
<dbReference type="InterPro" id="IPR011032">
    <property type="entry name" value="GroES-like_sf"/>
</dbReference>
<feature type="domain" description="Enoyl reductase (ER)" evidence="2">
    <location>
        <begin position="142"/>
        <end position="497"/>
    </location>
</feature>
<dbReference type="SUPFAM" id="SSF50129">
    <property type="entry name" value="GroES-like"/>
    <property type="match status" value="1"/>
</dbReference>
<evidence type="ECO:0000313" key="4">
    <source>
        <dbReference type="RefSeq" id="XP_028135835.1"/>
    </source>
</evidence>
<dbReference type="PANTHER" id="PTHR11695:SF645">
    <property type="entry name" value="RETICULON-4-INTERACTING PROTEIN 1, MITOCHONDRIAL-LIKE PROTEIN"/>
    <property type="match status" value="1"/>
</dbReference>
<name>A0A6P7FSR6_DIAVI</name>
<dbReference type="GO" id="GO:0005739">
    <property type="term" value="C:mitochondrion"/>
    <property type="evidence" value="ECO:0007669"/>
    <property type="project" value="TreeGrafter"/>
</dbReference>
<dbReference type="RefSeq" id="XP_028135835.1">
    <property type="nucleotide sequence ID" value="XM_028280034.1"/>
</dbReference>
<feature type="transmembrane region" description="Helical" evidence="1">
    <location>
        <begin position="101"/>
        <end position="122"/>
    </location>
</feature>
<keyword evidence="1" id="KW-0472">Membrane</keyword>
<evidence type="ECO:0000256" key="1">
    <source>
        <dbReference type="SAM" id="Phobius"/>
    </source>
</evidence>
<dbReference type="InterPro" id="IPR020843">
    <property type="entry name" value="ER"/>
</dbReference>
<proteinExistence type="predicted"/>
<reference evidence="3 4" key="1">
    <citation type="submission" date="2025-04" db="UniProtKB">
        <authorList>
            <consortium name="RefSeq"/>
        </authorList>
    </citation>
    <scope>IDENTIFICATION</scope>
    <source>
        <tissue evidence="3 4">Whole insect</tissue>
    </source>
</reference>
<sequence length="500" mass="55884">MDELLFRSSQRIETIQIQSRVLATSTIEALEEYINQGRIVLVNAFNNPHLLHLRAHVKEGTLRVISITNEFKENIVSFVNPKQMYLALLNVFGKKWSKRDLCFACGGLVVGGLVGFTIGIAYHKREPILRYMQAIHCTNYMGPESVTVAEDAFAPFECTDNCVLVNVKAASIQLIDVQICHGYGRTLRWILQKMYSQSSKDLPIILGRDCTGIVTDIGSKVTKLEVGDEVWLTVPFWAQGTLCQSILIQENRIGRKPKNVGFEGACSLPYAGSLALSALVEARLDAMNAEGKRILVEGGCTPVGCVLIQLLSQWKASVTATCYRRALPVVRALGAADIIVICEVLTPSDKFVPDNNRQEQNKAFLEQLESRNETFDVIFRTGIECECSKEELSIYLKTDGAFISTLPPVIDSDSYGVFRRFLLCLYINMRYKLQNLLGLPINTYDETHLCSVTLDRLSELVEDGYVQTVVDKIYQPQDIEVAVNHIQSPHSIGSTIITFR</sequence>